<protein>
    <recommendedName>
        <fullName evidence="3">Endonuclease/exonuclease/phosphatase domain-containing protein</fullName>
    </recommendedName>
</protein>
<proteinExistence type="predicted"/>
<gene>
    <name evidence="4" type="ORF">P5673_018531</name>
</gene>
<reference evidence="4" key="2">
    <citation type="journal article" date="2023" name="Science">
        <title>Genomic signatures of disease resistance in endangered staghorn corals.</title>
        <authorList>
            <person name="Vollmer S.V."/>
            <person name="Selwyn J.D."/>
            <person name="Despard B.A."/>
            <person name="Roesel C.L."/>
        </authorList>
    </citation>
    <scope>NUCLEOTIDE SEQUENCE</scope>
    <source>
        <strain evidence="4">K2</strain>
    </source>
</reference>
<evidence type="ECO:0000256" key="1">
    <source>
        <dbReference type="SAM" id="Coils"/>
    </source>
</evidence>
<evidence type="ECO:0000313" key="4">
    <source>
        <dbReference type="EMBL" id="KAK2558914.1"/>
    </source>
</evidence>
<dbReference type="Gene3D" id="3.40.50.12690">
    <property type="match status" value="1"/>
</dbReference>
<dbReference type="InterPro" id="IPR036691">
    <property type="entry name" value="Endo/exonu/phosph_ase_sf"/>
</dbReference>
<reference evidence="4" key="1">
    <citation type="journal article" date="2023" name="G3 (Bethesda)">
        <title>Whole genome assembly and annotation of the endangered Caribbean coral Acropora cervicornis.</title>
        <authorList>
            <person name="Selwyn J.D."/>
            <person name="Vollmer S.V."/>
        </authorList>
    </citation>
    <scope>NUCLEOTIDE SEQUENCE</scope>
    <source>
        <strain evidence="4">K2</strain>
    </source>
</reference>
<comment type="caution">
    <text evidence="4">The sequence shown here is derived from an EMBL/GenBank/DDBJ whole genome shotgun (WGS) entry which is preliminary data.</text>
</comment>
<dbReference type="GO" id="GO:0003824">
    <property type="term" value="F:catalytic activity"/>
    <property type="evidence" value="ECO:0007669"/>
    <property type="project" value="InterPro"/>
</dbReference>
<evidence type="ECO:0000259" key="3">
    <source>
        <dbReference type="Pfam" id="PF03372"/>
    </source>
</evidence>
<dbReference type="PANTHER" id="PTHR47510:SF3">
    <property type="entry name" value="ENDO_EXONUCLEASE_PHOSPHATASE DOMAIN-CONTAINING PROTEIN"/>
    <property type="match status" value="1"/>
</dbReference>
<evidence type="ECO:0000256" key="2">
    <source>
        <dbReference type="SAM" id="MobiDB-lite"/>
    </source>
</evidence>
<accession>A0AAD9QCQ4</accession>
<feature type="domain" description="Endonuclease/exonuclease/phosphatase" evidence="3">
    <location>
        <begin position="508"/>
        <end position="714"/>
    </location>
</feature>
<feature type="compositionally biased region" description="Basic and acidic residues" evidence="2">
    <location>
        <begin position="281"/>
        <end position="292"/>
    </location>
</feature>
<organism evidence="4 5">
    <name type="scientific">Acropora cervicornis</name>
    <name type="common">Staghorn coral</name>
    <dbReference type="NCBI Taxonomy" id="6130"/>
    <lineage>
        <taxon>Eukaryota</taxon>
        <taxon>Metazoa</taxon>
        <taxon>Cnidaria</taxon>
        <taxon>Anthozoa</taxon>
        <taxon>Hexacorallia</taxon>
        <taxon>Scleractinia</taxon>
        <taxon>Astrocoeniina</taxon>
        <taxon>Acroporidae</taxon>
        <taxon>Acropora</taxon>
    </lineage>
</organism>
<feature type="compositionally biased region" description="Polar residues" evidence="2">
    <location>
        <begin position="336"/>
        <end position="349"/>
    </location>
</feature>
<dbReference type="EMBL" id="JARQWQ010000042">
    <property type="protein sequence ID" value="KAK2558914.1"/>
    <property type="molecule type" value="Genomic_DNA"/>
</dbReference>
<dbReference type="SUPFAM" id="SSF56219">
    <property type="entry name" value="DNase I-like"/>
    <property type="match status" value="1"/>
</dbReference>
<dbReference type="PANTHER" id="PTHR47510">
    <property type="entry name" value="REVERSE TRANSCRIPTASE DOMAIN-CONTAINING PROTEIN"/>
    <property type="match status" value="1"/>
</dbReference>
<dbReference type="AlphaFoldDB" id="A0AAD9QCQ4"/>
<keyword evidence="1" id="KW-0175">Coiled coil</keyword>
<name>A0AAD9QCQ4_ACRCE</name>
<dbReference type="Proteomes" id="UP001249851">
    <property type="component" value="Unassembled WGS sequence"/>
</dbReference>
<sequence length="923" mass="105212">MAADGRLVCGSGDHHDSLPKTESCSLNPEVCELESLHFNGDKLLWSNDLESLKNFVVNVLKLQGKWLTPGGNTKQFKSSNGNVIINWYNKKQQTLNFQGRDDPALRDNLVELVRKKPGTSVDLQGPELLVSTEQTMQPRLAVEVNSCHRNSGILIDDESPPNCTHERPNPETSADIEGLKLDLLILQKKVEENTRLLSIINIKYQDENASCTELLDYKKRCETLLSSVSKKDNAIKELEEKCFTFESRVLSLEQENDSLRLALTIIMQEKSDAENNQPKSNECRAHVDESRSKNGNARRSQKSRINEALEDARNEDNHTANNDDRRFRRPSCRPTDVTTQRTNQSVSTESTRKCEQTQTQPNSKKKVMIARDSVLKHLQGHKISRNSRVKVSSFPGCTTQDMHDFIKPLLRKNPDEIILHVGTNSLRSCDTPRACADEIIDLATMVSRESPAKIALSSLVCRSDDEALAYKIAEDIAVWESDSTDAPTRDNQGKFNCSSIFGRVLVIASLNINSLLSHIDELRVFMYDSKIDILLINETKLDSTIHDSDVYIPGFEIVRKDRRVNGRKGGGVCIYLRTNLNYRIRDDLNNDDLECLIVEISKPRSSAFLVGTWYRPPNSPPERFNEFEIVIEKIDAENKELFILGDVNCNLLPEAFAYNSSYLRSIFDIYGLSQLITEPTRVTPTSKTLIDLCITNSPEKVTNSGVIHLGISDHSLVFMTRKVHYNRNCPRTIEMRQFKHFQKSNFLSDLEQMPWSNVDLCSDPNDMWQEWKQMFVNCMDKHAPRKLKRISKKRAPWITRGLLHKMHRRDLIKKKAISSNDHVMWEQFKCARNQANNAVKHAKKRYFSDNLEASKGNPRKTWNLINELSSRNTSKSSNILEIQVDNRTISTSGDMAEAFNEHFTNIAQELAQEVPVAEVNPEF</sequence>
<feature type="coiled-coil region" evidence="1">
    <location>
        <begin position="221"/>
        <end position="255"/>
    </location>
</feature>
<feature type="region of interest" description="Disordered" evidence="2">
    <location>
        <begin position="271"/>
        <end position="365"/>
    </location>
</feature>
<dbReference type="SUPFAM" id="SSF52266">
    <property type="entry name" value="SGNH hydrolase"/>
    <property type="match status" value="1"/>
</dbReference>
<keyword evidence="5" id="KW-1185">Reference proteome</keyword>
<feature type="compositionally biased region" description="Basic and acidic residues" evidence="2">
    <location>
        <begin position="304"/>
        <end position="326"/>
    </location>
</feature>
<evidence type="ECO:0000313" key="5">
    <source>
        <dbReference type="Proteomes" id="UP001249851"/>
    </source>
</evidence>
<dbReference type="Gene3D" id="3.60.10.10">
    <property type="entry name" value="Endonuclease/exonuclease/phosphatase"/>
    <property type="match status" value="1"/>
</dbReference>
<dbReference type="Pfam" id="PF03372">
    <property type="entry name" value="Exo_endo_phos"/>
    <property type="match status" value="1"/>
</dbReference>
<dbReference type="InterPro" id="IPR005135">
    <property type="entry name" value="Endo/exonuclease/phosphatase"/>
</dbReference>